<dbReference type="Proteomes" id="UP000831701">
    <property type="component" value="Chromosome 2"/>
</dbReference>
<proteinExistence type="predicted"/>
<comment type="caution">
    <text evidence="1">The sequence shown here is derived from an EMBL/GenBank/DDBJ whole genome shotgun (WGS) entry which is preliminary data.</text>
</comment>
<gene>
    <name evidence="1" type="ORF">L3Q82_003847</name>
</gene>
<name>A0ACB8X721_9TELE</name>
<evidence type="ECO:0000313" key="2">
    <source>
        <dbReference type="Proteomes" id="UP000831701"/>
    </source>
</evidence>
<reference evidence="1" key="1">
    <citation type="submission" date="2022-04" db="EMBL/GenBank/DDBJ databases">
        <title>Jade perch genome.</title>
        <authorList>
            <person name="Chao B."/>
        </authorList>
    </citation>
    <scope>NUCLEOTIDE SEQUENCE</scope>
    <source>
        <strain evidence="1">CB-2022</strain>
    </source>
</reference>
<accession>A0ACB8X721</accession>
<keyword evidence="2" id="KW-1185">Reference proteome</keyword>
<evidence type="ECO:0000313" key="1">
    <source>
        <dbReference type="EMBL" id="KAI3375519.1"/>
    </source>
</evidence>
<organism evidence="1 2">
    <name type="scientific">Scortum barcoo</name>
    <name type="common">barcoo grunter</name>
    <dbReference type="NCBI Taxonomy" id="214431"/>
    <lineage>
        <taxon>Eukaryota</taxon>
        <taxon>Metazoa</taxon>
        <taxon>Chordata</taxon>
        <taxon>Craniata</taxon>
        <taxon>Vertebrata</taxon>
        <taxon>Euteleostomi</taxon>
        <taxon>Actinopterygii</taxon>
        <taxon>Neopterygii</taxon>
        <taxon>Teleostei</taxon>
        <taxon>Neoteleostei</taxon>
        <taxon>Acanthomorphata</taxon>
        <taxon>Eupercaria</taxon>
        <taxon>Centrarchiformes</taxon>
        <taxon>Terapontoidei</taxon>
        <taxon>Terapontidae</taxon>
        <taxon>Scortum</taxon>
    </lineage>
</organism>
<protein>
    <submittedName>
        <fullName evidence="1">Uncharacterized protein</fullName>
    </submittedName>
</protein>
<dbReference type="EMBL" id="CM041532">
    <property type="protein sequence ID" value="KAI3375519.1"/>
    <property type="molecule type" value="Genomic_DNA"/>
</dbReference>
<sequence>MDSSGNCVLLFWFSQHASAVELYEGEEFVLLPCEYQTFNLDDPTVVLETLRSQSSNSPPASAESGTYTCTVRVFGGQRRVNDIQLEVKDIVSDRGPQFVSVFWKEFCHLLGATISLSSGHNPESNSSRAPESRTGDMPEVPGVSKSDNVDPLSFRVNEEEVTVPSAHAMARRCRNVWVAARQMLLRGQDDMKAAADRHRRPAPAYTPGQKVLRGGNCRLVDWTGDIRAKRKDQNLIGAELTTQIQTEKPPVTSINPMDQ</sequence>